<evidence type="ECO:0000313" key="1">
    <source>
        <dbReference type="EMBL" id="DAF63730.1"/>
    </source>
</evidence>
<name>A0A8S5TLS6_9CAUD</name>
<accession>A0A8S5TLS6</accession>
<organism evidence="1">
    <name type="scientific">Podoviridae sp. ctz6O13</name>
    <dbReference type="NCBI Taxonomy" id="2827757"/>
    <lineage>
        <taxon>Viruses</taxon>
        <taxon>Duplodnaviria</taxon>
        <taxon>Heunggongvirae</taxon>
        <taxon>Uroviricota</taxon>
        <taxon>Caudoviricetes</taxon>
    </lineage>
</organism>
<proteinExistence type="predicted"/>
<protein>
    <submittedName>
        <fullName evidence="1">Uncharacterized protein</fullName>
    </submittedName>
</protein>
<dbReference type="EMBL" id="BK032843">
    <property type="protein sequence ID" value="DAF63730.1"/>
    <property type="molecule type" value="Genomic_DNA"/>
</dbReference>
<sequence length="1511" mass="168788">MRMEQKMIYQMANTRMTAPNTFTKGLVMDFNPTVTKSDSLVNALNATLLTFNGNEMQLQQDMGNGRVETARLPEGYVPVGSCEFGDIIYIVSYNPLENKSQIGCFPSPERNVSIDEVTSMQQGLRASDFQEMKGQNPTGVVKAMSVKRIVYGNRNLNPGDKYVIYEEGSADIGKLKSNGNTLSDYGTTTHRHGEWPKLLKLKVVSIEDSGRIVDLNASVKWYDNDYYIASLQKTADSSKPDLDSYRSLVTSAYSVFQSKVSGKLALLAELETIDGFNCTYEVYPVKGGGGDTMTYKIYFYTSWDTGHNDVNPVGFAVTGSSWGKEVDSGHVYEPFLGNDGHTVNFKKSPLQHAVPVSSAAVVDPDGTIVGYDFTKVMRYTRTYELEIPSASFRDYLSNDSFNAKVPDIVDWGKESGSYTALKNQSDYGNIRPVTRVTRLLDPDTGEPAYSNGGYKYVYNLDSYMRNVDNSLTFKTKGLDGQNLEVLPLAIKDDVINNHFHKDVPTLLTDKFSLPIRKELAIGGKPVKVDTDLSRMVWNYKVSPVMPYGVLDHLELAGNIDFSKLGTGHIDLKVWKYYNSGNVATLTWGLEAYTESNKGIAEVCMDFYDNQGCAASYHVIGKSSYSGSFTESIILGQQNSSYKLNAVDVEGHSYIHAGVEDASGKVYLTPGNKPVTDKTGNLGPYKNDAGTLYPNMLYLVRITVKYCPKDMMGNYNTFSTAGYRTFYRWMWTNAIFNEHFYSIPDFNVLQPQLGLDFSATFDTRGKGGIHPLTPHLDTYMGNLSFKYAEDKDRLYKTLGASVYSVNQDGSDDQKGNVLMTLNPGLSEGYGTFNLNSDKLHLVDDIKVMMGKSYITKSVGIPEKKHSGDKFDTPLDDTIQPVVAKRLYSHHDLTGFDRSGYASYNYGTNNCIVSDSLLKVLQHRDTPIRPDLTSYGYLETKDSLSGSASTELYSSASAYENYLDSFSLNLLSSTVERTKTLKYLNDKGDEQSISDYQVIRCSLNDVMTEGNPNKAIKLVLAGTAYSKMFASQMKESKDGKVLKSLLHLSENENKFGSAWPLGLRYFNGQLFFNNVTAFFMGRSASKNHRWGASSTSSLIQDFWHDPGTRVKYNLHLGGHKKGGDEWYYLFDDSVQSELKSHGRFPISAMMFARPNVSGAGIRWIQSEVKFGHIRYAFELNALDNLMTSSEGDTPISQIEYWSSGGDVEYVHCLLAYDEEQDLMVPLADYFISSGSKQLARHAYSQTKGKTLASRIGGFLMQLYVVDPNITTSIGVLHNHVSLQNFSEYWNKDIIVEADMEGTLSSQDKVQELLTIQKQTIARYLTLLKSNAGNAYQNDKVAVDNVTFRLLSVKRVFSFKYEVPYDVSNLSLAYENGKEVVHRVELCYEVNNEPQYGSFVGEVLPNTLYTWQDGSLLPFGQGSKMVFASSFSDKEVGGVKRLFLHSSGEPLPSGDLAVLSKILSYKDGNLSWRNFSKLPNWNTRYYVKWEGTSGGSTFLTGFPMISLFKDYTPR</sequence>
<reference evidence="1" key="1">
    <citation type="journal article" date="2021" name="Proc. Natl. Acad. Sci. U.S.A.">
        <title>A Catalog of Tens of Thousands of Viruses from Human Metagenomes Reveals Hidden Associations with Chronic Diseases.</title>
        <authorList>
            <person name="Tisza M.J."/>
            <person name="Buck C.B."/>
        </authorList>
    </citation>
    <scope>NUCLEOTIDE SEQUENCE</scope>
    <source>
        <strain evidence="1">Ctz6O13</strain>
    </source>
</reference>